<evidence type="ECO:0000313" key="2">
    <source>
        <dbReference type="EMBL" id="QDC43550.1"/>
    </source>
</evidence>
<dbReference type="EMBL" id="CP040946">
    <property type="protein sequence ID" value="QDC43550.1"/>
    <property type="molecule type" value="Genomic_DNA"/>
</dbReference>
<dbReference type="RefSeq" id="WP_140002723.1">
    <property type="nucleotide sequence ID" value="NZ_CP040946.1"/>
</dbReference>
<dbReference type="PROSITE" id="PS51257">
    <property type="entry name" value="PROKAR_LIPOPROTEIN"/>
    <property type="match status" value="1"/>
</dbReference>
<dbReference type="KEGG" id="mmec:FIU01_02720"/>
<name>A0A5B8CR39_9PROT</name>
<dbReference type="AlphaFoldDB" id="A0A5B8CR39"/>
<evidence type="ECO:0000256" key="1">
    <source>
        <dbReference type="SAM" id="MobiDB-lite"/>
    </source>
</evidence>
<organism evidence="2 3">
    <name type="scientific">Methylophilus medardicus</name>
    <dbReference type="NCBI Taxonomy" id="2588534"/>
    <lineage>
        <taxon>Bacteria</taxon>
        <taxon>Pseudomonadati</taxon>
        <taxon>Pseudomonadota</taxon>
        <taxon>Betaproteobacteria</taxon>
        <taxon>Nitrosomonadales</taxon>
        <taxon>Methylophilaceae</taxon>
        <taxon>Methylophilus</taxon>
    </lineage>
</organism>
<gene>
    <name evidence="2" type="ORF">FIU01_02720</name>
</gene>
<feature type="region of interest" description="Disordered" evidence="1">
    <location>
        <begin position="22"/>
        <end position="57"/>
    </location>
</feature>
<dbReference type="Proteomes" id="UP000311008">
    <property type="component" value="Chromosome"/>
</dbReference>
<reference evidence="3" key="1">
    <citation type="journal article" date="2019" name="ISME J.">
        <title>Evolution in action: habitat transition from sediment to the pelagial leads to genome streamlining in Methylophilaceae.</title>
        <authorList>
            <person name="Salcher M."/>
            <person name="Schaefle D."/>
            <person name="Kaspar M."/>
            <person name="Neuenschwander S.M."/>
            <person name="Ghai R."/>
        </authorList>
    </citation>
    <scope>NUCLEOTIDE SEQUENCE [LARGE SCALE GENOMIC DNA]</scope>
    <source>
        <strain evidence="3">MMS-M-51</strain>
    </source>
</reference>
<sequence length="92" mass="9586">MKFFVNVWCVVCVLGLVACEGEQSSTNDPVVSQPEAVVSTGEAPPASAGGYTPTANEHVPGITMSQAALDQIYAEAKRNMPLPVIPDDAQAP</sequence>
<keyword evidence="3" id="KW-1185">Reference proteome</keyword>
<proteinExistence type="predicted"/>
<accession>A0A5B8CR39</accession>
<protein>
    <submittedName>
        <fullName evidence="2">Uncharacterized protein</fullName>
    </submittedName>
</protein>
<evidence type="ECO:0000313" key="3">
    <source>
        <dbReference type="Proteomes" id="UP000311008"/>
    </source>
</evidence>
<dbReference type="OrthoDB" id="8538779at2"/>